<reference evidence="2 3" key="1">
    <citation type="journal article" date="2012" name="BMC Genomics">
        <title>Tools to kill: Genome of one of the most destructive plant pathogenic fungi Macrophomina phaseolina.</title>
        <authorList>
            <person name="Islam M.S."/>
            <person name="Haque M.S."/>
            <person name="Islam M.M."/>
            <person name="Emdad E.M."/>
            <person name="Halim A."/>
            <person name="Hossen Q.M.M."/>
            <person name="Hossain M.Z."/>
            <person name="Ahmed B."/>
            <person name="Rahim S."/>
            <person name="Rahman M.S."/>
            <person name="Alam M.M."/>
            <person name="Hou S."/>
            <person name="Wan X."/>
            <person name="Saito J.A."/>
            <person name="Alam M."/>
        </authorList>
    </citation>
    <scope>NUCLEOTIDE SEQUENCE [LARGE SCALE GENOMIC DNA]</scope>
    <source>
        <strain evidence="2 3">MS6</strain>
    </source>
</reference>
<proteinExistence type="predicted"/>
<organism evidence="2 3">
    <name type="scientific">Macrophomina phaseolina (strain MS6)</name>
    <name type="common">Charcoal rot fungus</name>
    <dbReference type="NCBI Taxonomy" id="1126212"/>
    <lineage>
        <taxon>Eukaryota</taxon>
        <taxon>Fungi</taxon>
        <taxon>Dikarya</taxon>
        <taxon>Ascomycota</taxon>
        <taxon>Pezizomycotina</taxon>
        <taxon>Dothideomycetes</taxon>
        <taxon>Dothideomycetes incertae sedis</taxon>
        <taxon>Botryosphaeriales</taxon>
        <taxon>Botryosphaeriaceae</taxon>
        <taxon>Macrophomina</taxon>
    </lineage>
</organism>
<protein>
    <submittedName>
        <fullName evidence="2">Uncharacterized protein</fullName>
    </submittedName>
</protein>
<dbReference type="HOGENOM" id="CLU_885876_0_0_1"/>
<dbReference type="EMBL" id="AHHD01000091">
    <property type="protein sequence ID" value="EKG20231.1"/>
    <property type="molecule type" value="Genomic_DNA"/>
</dbReference>
<dbReference type="InParanoid" id="K2RCF9"/>
<dbReference type="Proteomes" id="UP000007129">
    <property type="component" value="Unassembled WGS sequence"/>
</dbReference>
<gene>
    <name evidence="2" type="ORF">MPH_02464</name>
</gene>
<dbReference type="AlphaFoldDB" id="K2RCF9"/>
<accession>K2RCF9</accession>
<dbReference type="OrthoDB" id="10513875at2759"/>
<keyword evidence="1" id="KW-0175">Coiled coil</keyword>
<dbReference type="VEuPathDB" id="FungiDB:MPH_02464"/>
<evidence type="ECO:0000313" key="2">
    <source>
        <dbReference type="EMBL" id="EKG20231.1"/>
    </source>
</evidence>
<sequence length="314" mass="34885">MSTLPRTQNKIQREPSRFIFISGLQNPRSLTELRHWFTRGHHIYDELRKPAMPACVAGHGPERLVTSTSDGHPAWNDTLNAQAITEVDCWLSGQVHDIEHLESALALESEEKKLAAEEEERLDQKERRRKEIKARTWTGSRGKYGNEAGARPHGFHGRAAGAELKLVPQVEMTGSHEQHIYAFPHALPNQFGLVTRDMSQQYHQPTIDSVERSPMRRMLLPLPAPTSYGLDEMVTPAFGLPQPASYAWDGVLHGTEEYVLATPTQMATAPALSVLSPRATDFVPQGIFTPELNVAAPIAGAISTFTPTPPPNRQ</sequence>
<feature type="coiled-coil region" evidence="1">
    <location>
        <begin position="98"/>
        <end position="135"/>
    </location>
</feature>
<name>K2RCF9_MACPH</name>
<evidence type="ECO:0000313" key="3">
    <source>
        <dbReference type="Proteomes" id="UP000007129"/>
    </source>
</evidence>
<evidence type="ECO:0000256" key="1">
    <source>
        <dbReference type="SAM" id="Coils"/>
    </source>
</evidence>
<comment type="caution">
    <text evidence="2">The sequence shown here is derived from an EMBL/GenBank/DDBJ whole genome shotgun (WGS) entry which is preliminary data.</text>
</comment>